<evidence type="ECO:0000313" key="3">
    <source>
        <dbReference type="Proteomes" id="UP000228809"/>
    </source>
</evidence>
<dbReference type="NCBIfam" id="TIGR00251">
    <property type="entry name" value="DUF167 family protein"/>
    <property type="match status" value="1"/>
</dbReference>
<dbReference type="SUPFAM" id="SSF69786">
    <property type="entry name" value="YggU-like"/>
    <property type="match status" value="1"/>
</dbReference>
<dbReference type="EMBL" id="PFBJ01000011">
    <property type="protein sequence ID" value="PIT91069.1"/>
    <property type="molecule type" value="Genomic_DNA"/>
</dbReference>
<comment type="similarity">
    <text evidence="1">Belongs to the UPF0235 family.</text>
</comment>
<evidence type="ECO:0000256" key="1">
    <source>
        <dbReference type="ARBA" id="ARBA00010364"/>
    </source>
</evidence>
<dbReference type="Proteomes" id="UP000228809">
    <property type="component" value="Unassembled WGS sequence"/>
</dbReference>
<protein>
    <submittedName>
        <fullName evidence="2">Uncharacterized protein</fullName>
    </submittedName>
</protein>
<name>A0A2M6WE57_9BACT</name>
<dbReference type="SMART" id="SM01152">
    <property type="entry name" value="DUF167"/>
    <property type="match status" value="1"/>
</dbReference>
<sequence length="90" mass="10066">MNHQTSTITLMNTTEKESKLVRVHITAGAKKENLTEDDGVLKVSVKERAEKNMANRRMCELVAEHFHVSAGAVRIIAGHHHPRKIVSIIT</sequence>
<comment type="caution">
    <text evidence="2">The sequence shown here is derived from an EMBL/GenBank/DDBJ whole genome shotgun (WGS) entry which is preliminary data.</text>
</comment>
<gene>
    <name evidence="2" type="ORF">COU17_02155</name>
</gene>
<dbReference type="Gene3D" id="3.30.1200.10">
    <property type="entry name" value="YggU-like"/>
    <property type="match status" value="1"/>
</dbReference>
<dbReference type="InterPro" id="IPR036591">
    <property type="entry name" value="YggU-like_sf"/>
</dbReference>
<accession>A0A2M6WE57</accession>
<dbReference type="AlphaFoldDB" id="A0A2M6WE57"/>
<dbReference type="InterPro" id="IPR003746">
    <property type="entry name" value="DUF167"/>
</dbReference>
<evidence type="ECO:0000313" key="2">
    <source>
        <dbReference type="EMBL" id="PIT91069.1"/>
    </source>
</evidence>
<dbReference type="Pfam" id="PF02594">
    <property type="entry name" value="DUF167"/>
    <property type="match status" value="1"/>
</dbReference>
<organism evidence="2 3">
    <name type="scientific">Candidatus Kaiserbacteria bacterium CG10_big_fil_rev_8_21_14_0_10_49_17</name>
    <dbReference type="NCBI Taxonomy" id="1974609"/>
    <lineage>
        <taxon>Bacteria</taxon>
        <taxon>Candidatus Kaiseribacteriota</taxon>
    </lineage>
</organism>
<reference evidence="3" key="1">
    <citation type="submission" date="2017-09" db="EMBL/GenBank/DDBJ databases">
        <title>Depth-based differentiation of microbial function through sediment-hosted aquifers and enrichment of novel symbionts in the deep terrestrial subsurface.</title>
        <authorList>
            <person name="Probst A.J."/>
            <person name="Ladd B."/>
            <person name="Jarett J.K."/>
            <person name="Geller-Mcgrath D.E."/>
            <person name="Sieber C.M.K."/>
            <person name="Emerson J.B."/>
            <person name="Anantharaman K."/>
            <person name="Thomas B.C."/>
            <person name="Malmstrom R."/>
            <person name="Stieglmeier M."/>
            <person name="Klingl A."/>
            <person name="Woyke T."/>
            <person name="Ryan C.M."/>
            <person name="Banfield J.F."/>
        </authorList>
    </citation>
    <scope>NUCLEOTIDE SEQUENCE [LARGE SCALE GENOMIC DNA]</scope>
</reference>
<proteinExistence type="inferred from homology"/>